<protein>
    <submittedName>
        <fullName evidence="1">PAS domain-containing protein</fullName>
    </submittedName>
</protein>
<dbReference type="InterPro" id="IPR000014">
    <property type="entry name" value="PAS"/>
</dbReference>
<comment type="caution">
    <text evidence="1">The sequence shown here is derived from an EMBL/GenBank/DDBJ whole genome shotgun (WGS) entry which is preliminary data.</text>
</comment>
<proteinExistence type="predicted"/>
<evidence type="ECO:0000313" key="1">
    <source>
        <dbReference type="EMBL" id="MBP5855504.1"/>
    </source>
</evidence>
<dbReference type="Proteomes" id="UP000672602">
    <property type="component" value="Unassembled WGS sequence"/>
</dbReference>
<gene>
    <name evidence="1" type="ORF">KAJ83_00660</name>
</gene>
<dbReference type="RefSeq" id="WP_210680090.1">
    <property type="nucleotide sequence ID" value="NZ_JAGMWN010000001.1"/>
</dbReference>
<sequence>MIALADVEAGATFVMDIDEAGTILRCIGRTYETLGLSPAALQGISLYDLVSEDDIWLASDAVETVMTNGGSYEDRVGFNDHGGNVVPFRVKIASHDRAARARRVQLHAMRDEGDALTLGTFETDGINDLSGILEEVEDGLRGDRYDSPTLSIFSLDIEAGDETDVDAIVAAAERMAKSVHRTAAGRATSFRVDRNTVSVLHGTDFDAEAASTKASRAAGPSFAVGRAGIDLSDADLDVQEKLDLIESTITAARFAAFTMPDGTMLSAGEARTAIATDLTGPGAGPRYDLEIAHATDDGRPRLALLTFHGAMNAIGETPTKGEIRMAGDLLAIRMEQASAVAVERGVPACVAMDATMLARLGRRAVESFREDVLVLATGVGRLSPRDGERFAAVFCHASRTIVDGTDLATSSALQRLIAKTDSLEFIRVPESRFGDDPTAAARDFRQIARLCATRSVSLYVNGVSDTSTALALKDVPDICIGGPAIFPELFKD</sequence>
<organism evidence="1 2">
    <name type="scientific">Marivibrio halodurans</name>
    <dbReference type="NCBI Taxonomy" id="2039722"/>
    <lineage>
        <taxon>Bacteria</taxon>
        <taxon>Pseudomonadati</taxon>
        <taxon>Pseudomonadota</taxon>
        <taxon>Alphaproteobacteria</taxon>
        <taxon>Rhodospirillales</taxon>
        <taxon>Rhodospirillaceae</taxon>
        <taxon>Marivibrio</taxon>
    </lineage>
</organism>
<evidence type="ECO:0000313" key="2">
    <source>
        <dbReference type="Proteomes" id="UP000672602"/>
    </source>
</evidence>
<dbReference type="CDD" id="cd00130">
    <property type="entry name" value="PAS"/>
    <property type="match status" value="1"/>
</dbReference>
<reference evidence="1" key="1">
    <citation type="submission" date="2021-04" db="EMBL/GenBank/DDBJ databases">
        <authorList>
            <person name="Zhang D.-C."/>
        </authorList>
    </citation>
    <scope>NUCLEOTIDE SEQUENCE</scope>
    <source>
        <strain evidence="1">CGMCC 1.15697</strain>
    </source>
</reference>
<dbReference type="AlphaFoldDB" id="A0A8J7S2G9"/>
<keyword evidence="2" id="KW-1185">Reference proteome</keyword>
<dbReference type="SUPFAM" id="SSF55785">
    <property type="entry name" value="PYP-like sensor domain (PAS domain)"/>
    <property type="match status" value="1"/>
</dbReference>
<accession>A0A8J7S2G9</accession>
<dbReference type="EMBL" id="JAGMWN010000001">
    <property type="protein sequence ID" value="MBP5855504.1"/>
    <property type="molecule type" value="Genomic_DNA"/>
</dbReference>
<dbReference type="Gene3D" id="3.30.450.20">
    <property type="entry name" value="PAS domain"/>
    <property type="match status" value="1"/>
</dbReference>
<name>A0A8J7S2G9_9PROT</name>
<dbReference type="InterPro" id="IPR035965">
    <property type="entry name" value="PAS-like_dom_sf"/>
</dbReference>